<evidence type="ECO:0000313" key="1">
    <source>
        <dbReference type="EMBL" id="CAG8542162.1"/>
    </source>
</evidence>
<proteinExistence type="predicted"/>
<sequence length="62" mass="6747">MTLSKSTNNLAYSVNNAGSTRVQKQNTRPVPAPSTPKLLSAEGSNDSRNRLDSDFMSELFSD</sequence>
<reference evidence="1" key="1">
    <citation type="submission" date="2021-06" db="EMBL/GenBank/DDBJ databases">
        <authorList>
            <person name="Kallberg Y."/>
            <person name="Tangrot J."/>
            <person name="Rosling A."/>
        </authorList>
    </citation>
    <scope>NUCLEOTIDE SEQUENCE</scope>
    <source>
        <strain evidence="1">CL356</strain>
    </source>
</reference>
<accession>A0ACA9LPZ5</accession>
<evidence type="ECO:0000313" key="2">
    <source>
        <dbReference type="Proteomes" id="UP000789525"/>
    </source>
</evidence>
<dbReference type="Proteomes" id="UP000789525">
    <property type="component" value="Unassembled WGS sequence"/>
</dbReference>
<organism evidence="1 2">
    <name type="scientific">Acaulospora colombiana</name>
    <dbReference type="NCBI Taxonomy" id="27376"/>
    <lineage>
        <taxon>Eukaryota</taxon>
        <taxon>Fungi</taxon>
        <taxon>Fungi incertae sedis</taxon>
        <taxon>Mucoromycota</taxon>
        <taxon>Glomeromycotina</taxon>
        <taxon>Glomeromycetes</taxon>
        <taxon>Diversisporales</taxon>
        <taxon>Acaulosporaceae</taxon>
        <taxon>Acaulospora</taxon>
    </lineage>
</organism>
<feature type="non-terminal residue" evidence="1">
    <location>
        <position position="62"/>
    </location>
</feature>
<keyword evidence="2" id="KW-1185">Reference proteome</keyword>
<comment type="caution">
    <text evidence="1">The sequence shown here is derived from an EMBL/GenBank/DDBJ whole genome shotgun (WGS) entry which is preliminary data.</text>
</comment>
<dbReference type="EMBL" id="CAJVPT010007494">
    <property type="protein sequence ID" value="CAG8542162.1"/>
    <property type="molecule type" value="Genomic_DNA"/>
</dbReference>
<name>A0ACA9LPZ5_9GLOM</name>
<gene>
    <name evidence="1" type="ORF">ACOLOM_LOCUS4512</name>
</gene>
<protein>
    <submittedName>
        <fullName evidence="1">3586_t:CDS:1</fullName>
    </submittedName>
</protein>